<evidence type="ECO:0000259" key="2">
    <source>
        <dbReference type="Pfam" id="PF13556"/>
    </source>
</evidence>
<feature type="domain" description="Purine catabolism PurC-like" evidence="1">
    <location>
        <begin position="9"/>
        <end position="129"/>
    </location>
</feature>
<reference evidence="3 4" key="1">
    <citation type="submission" date="2024-09" db="EMBL/GenBank/DDBJ databases">
        <authorList>
            <person name="Sun Q."/>
            <person name="Mori K."/>
        </authorList>
    </citation>
    <scope>NUCLEOTIDE SEQUENCE [LARGE SCALE GENOMIC DNA]</scope>
    <source>
        <strain evidence="3 4">JCM 12763</strain>
    </source>
</reference>
<organism evidence="3 4">
    <name type="scientific">Ornithinimicrobium kibberense</name>
    <dbReference type="NCBI Taxonomy" id="282060"/>
    <lineage>
        <taxon>Bacteria</taxon>
        <taxon>Bacillati</taxon>
        <taxon>Actinomycetota</taxon>
        <taxon>Actinomycetes</taxon>
        <taxon>Micrococcales</taxon>
        <taxon>Ornithinimicrobiaceae</taxon>
        <taxon>Ornithinimicrobium</taxon>
    </lineage>
</organism>
<sequence>MAVTLEHFLSHPCVANAAPRFLGPRSALARTVSWVHSSEIYEIAPLLAGGEVLLTTGLGLAGADAGSRRHWVREVAAREVAAVAIEPGRSLVELPPEIEDESRRRGLPLVVLERVVPFAQICRELNSDILSAELSQLRRADDLLRQLHQDASDGAGLAELTARVSRSTGEPVSIRTLSGQVVASTAASGTSGVTATDDGGARSVVRAAGAPWGHVLLGARDEPELQLLADRLAALVGLVVERTAGPGSAASAVSVALLTDLLDRPTSTSTLRRDVVTRAGLAGFHPGPHHRVVGVAGTCADPERCAVLLARTSGLGPHLLAPVRGQVLGLVAVTRRGDPAGEVADRLDASARLMGASLVVGPPVELEDASETVTRARDGMTAGPLNVGATTWRTSSVDQLLARRPKGEIETIVKTSLGPLIEWDRTHGTHLVTTLASWLSHGLSVTATARAMRVRRQTAHERLARIERLLGYDPAVGSEPAHLALAVAGVRITHPDLLAE</sequence>
<dbReference type="InterPro" id="IPR042070">
    <property type="entry name" value="PucR_C-HTH_sf"/>
</dbReference>
<comment type="caution">
    <text evidence="3">The sequence shown here is derived from an EMBL/GenBank/DDBJ whole genome shotgun (WGS) entry which is preliminary data.</text>
</comment>
<name>A0ABV5V379_9MICO</name>
<proteinExistence type="predicted"/>
<dbReference type="Proteomes" id="UP001589613">
    <property type="component" value="Unassembled WGS sequence"/>
</dbReference>
<evidence type="ECO:0000313" key="3">
    <source>
        <dbReference type="EMBL" id="MFB9732222.1"/>
    </source>
</evidence>
<dbReference type="InterPro" id="IPR025736">
    <property type="entry name" value="PucR_C-HTH_dom"/>
</dbReference>
<dbReference type="InterPro" id="IPR051448">
    <property type="entry name" value="CdaR-like_regulators"/>
</dbReference>
<dbReference type="Pfam" id="PF13556">
    <property type="entry name" value="HTH_30"/>
    <property type="match status" value="1"/>
</dbReference>
<dbReference type="EMBL" id="JBHMAX010000017">
    <property type="protein sequence ID" value="MFB9732222.1"/>
    <property type="molecule type" value="Genomic_DNA"/>
</dbReference>
<dbReference type="Pfam" id="PF07905">
    <property type="entry name" value="PucR"/>
    <property type="match status" value="1"/>
</dbReference>
<dbReference type="PANTHER" id="PTHR33744:SF1">
    <property type="entry name" value="DNA-BINDING TRANSCRIPTIONAL ACTIVATOR ADER"/>
    <property type="match status" value="1"/>
</dbReference>
<evidence type="ECO:0000313" key="4">
    <source>
        <dbReference type="Proteomes" id="UP001589613"/>
    </source>
</evidence>
<dbReference type="PANTHER" id="PTHR33744">
    <property type="entry name" value="CARBOHYDRATE DIACID REGULATOR"/>
    <property type="match status" value="1"/>
</dbReference>
<evidence type="ECO:0000259" key="1">
    <source>
        <dbReference type="Pfam" id="PF07905"/>
    </source>
</evidence>
<accession>A0ABV5V379</accession>
<feature type="domain" description="PucR C-terminal helix-turn-helix" evidence="2">
    <location>
        <begin position="431"/>
        <end position="487"/>
    </location>
</feature>
<dbReference type="Gene3D" id="1.10.10.2840">
    <property type="entry name" value="PucR C-terminal helix-turn-helix domain"/>
    <property type="match status" value="1"/>
</dbReference>
<protein>
    <submittedName>
        <fullName evidence="3">PucR family transcriptional regulator ligand-binding domain-containing protein</fullName>
    </submittedName>
</protein>
<dbReference type="InterPro" id="IPR012914">
    <property type="entry name" value="PucR_dom"/>
</dbReference>
<gene>
    <name evidence="3" type="ORF">ACFFN0_09215</name>
</gene>
<dbReference type="RefSeq" id="WP_181409548.1">
    <property type="nucleotide sequence ID" value="NZ_JBHMAX010000017.1"/>
</dbReference>
<keyword evidence="4" id="KW-1185">Reference proteome</keyword>